<evidence type="ECO:0000256" key="5">
    <source>
        <dbReference type="ARBA" id="ARBA00022725"/>
    </source>
</evidence>
<proteinExistence type="inferred from homology"/>
<comment type="subcellular location">
    <subcellularLocation>
        <location evidence="1 10">Cell membrane</location>
        <topology evidence="1 10">Multi-pass membrane protein</topology>
    </subcellularLocation>
</comment>
<dbReference type="EMBL" id="OZ034836">
    <property type="protein sequence ID" value="CAL1677798.1"/>
    <property type="molecule type" value="Genomic_DNA"/>
</dbReference>
<dbReference type="GO" id="GO:0004984">
    <property type="term" value="F:olfactory receptor activity"/>
    <property type="evidence" value="ECO:0007669"/>
    <property type="project" value="InterPro"/>
</dbReference>
<evidence type="ECO:0000256" key="9">
    <source>
        <dbReference type="ARBA" id="ARBA00023224"/>
    </source>
</evidence>
<feature type="transmembrane region" description="Helical" evidence="10">
    <location>
        <begin position="266"/>
        <end position="288"/>
    </location>
</feature>
<comment type="similarity">
    <text evidence="10">Belongs to the insect chemoreceptor superfamily. Heteromeric odorant receptor channel (TC 1.A.69) family.</text>
</comment>
<evidence type="ECO:0000256" key="3">
    <source>
        <dbReference type="ARBA" id="ARBA00022606"/>
    </source>
</evidence>
<comment type="caution">
    <text evidence="10">Lacks conserved residue(s) required for the propagation of feature annotation.</text>
</comment>
<keyword evidence="2" id="KW-1003">Cell membrane</keyword>
<organism evidence="11 12">
    <name type="scientific">Lasius platythorax</name>
    <dbReference type="NCBI Taxonomy" id="488582"/>
    <lineage>
        <taxon>Eukaryota</taxon>
        <taxon>Metazoa</taxon>
        <taxon>Ecdysozoa</taxon>
        <taxon>Arthropoda</taxon>
        <taxon>Hexapoda</taxon>
        <taxon>Insecta</taxon>
        <taxon>Pterygota</taxon>
        <taxon>Neoptera</taxon>
        <taxon>Endopterygota</taxon>
        <taxon>Hymenoptera</taxon>
        <taxon>Apocrita</taxon>
        <taxon>Aculeata</taxon>
        <taxon>Formicoidea</taxon>
        <taxon>Formicidae</taxon>
        <taxon>Formicinae</taxon>
        <taxon>Lasius</taxon>
        <taxon>Lasius</taxon>
    </lineage>
</organism>
<gene>
    <name evidence="11" type="ORF">LPLAT_LOCUS3757</name>
</gene>
<sequence>MDDSKYYEYADLEWAIGINRFTLEMTGLWPDEKLNRRQRLWANLRSFIIFITLILVQIMPSIFSLMRVWGDMVAIIDNLQITLPFSVCAVKIIIMWLRKEDLESVVTMVVADWIQTKTEEERDTMIRKARIARRLIIFGCIMMVLAIFILIVPPCFGYSMRYLTNITDPGKPLLLQTYYFCDVSVSPNFEIAFVAQAMAIILGAFTYTGIDNFLGLLVFHICAQMEILKGRLLNLHGFKDFNVGLSMNVQNHIRLIRSVDVIDKTFNLMLLALLVYFGILFCLQGFLIISMIDEGGNVSFIRICWLVSVLINTFVHMCVYCVVGDILIDKCDGIFYAAYDYAWYTLKPNEARSLMMIMIRAERPLYITAGKIFPMTLSMFCSLIKTSAGYISVLLANR</sequence>
<feature type="transmembrane region" description="Helical" evidence="10">
    <location>
        <begin position="47"/>
        <end position="69"/>
    </location>
</feature>
<keyword evidence="6 10" id="KW-1133">Transmembrane helix</keyword>
<reference evidence="11" key="1">
    <citation type="submission" date="2024-04" db="EMBL/GenBank/DDBJ databases">
        <authorList>
            <consortium name="Molecular Ecology Group"/>
        </authorList>
    </citation>
    <scope>NUCLEOTIDE SEQUENCE</scope>
</reference>
<feature type="transmembrane region" description="Helical" evidence="10">
    <location>
        <begin position="135"/>
        <end position="159"/>
    </location>
</feature>
<dbReference type="InterPro" id="IPR004117">
    <property type="entry name" value="7tm6_olfct_rcpt"/>
</dbReference>
<protein>
    <recommendedName>
        <fullName evidence="10">Odorant receptor</fullName>
    </recommendedName>
</protein>
<keyword evidence="8 10" id="KW-0675">Receptor</keyword>
<evidence type="ECO:0000313" key="11">
    <source>
        <dbReference type="EMBL" id="CAL1677798.1"/>
    </source>
</evidence>
<dbReference type="AlphaFoldDB" id="A0AAV2NCZ8"/>
<dbReference type="PANTHER" id="PTHR21137">
    <property type="entry name" value="ODORANT RECEPTOR"/>
    <property type="match status" value="1"/>
</dbReference>
<keyword evidence="9 10" id="KW-0807">Transducer</keyword>
<dbReference type="Proteomes" id="UP001497644">
    <property type="component" value="Chromosome 13"/>
</dbReference>
<evidence type="ECO:0000256" key="10">
    <source>
        <dbReference type="RuleBase" id="RU351113"/>
    </source>
</evidence>
<dbReference type="PANTHER" id="PTHR21137:SF35">
    <property type="entry name" value="ODORANT RECEPTOR 19A-RELATED"/>
    <property type="match status" value="1"/>
</dbReference>
<dbReference type="Pfam" id="PF02949">
    <property type="entry name" value="7tm_6"/>
    <property type="match status" value="1"/>
</dbReference>
<evidence type="ECO:0000256" key="1">
    <source>
        <dbReference type="ARBA" id="ARBA00004651"/>
    </source>
</evidence>
<feature type="transmembrane region" description="Helical" evidence="10">
    <location>
        <begin position="193"/>
        <end position="219"/>
    </location>
</feature>
<feature type="transmembrane region" description="Helical" evidence="10">
    <location>
        <begin position="300"/>
        <end position="323"/>
    </location>
</feature>
<evidence type="ECO:0000313" key="12">
    <source>
        <dbReference type="Proteomes" id="UP001497644"/>
    </source>
</evidence>
<keyword evidence="3 10" id="KW-0716">Sensory transduction</keyword>
<feature type="transmembrane region" description="Helical" evidence="10">
    <location>
        <begin position="81"/>
        <end position="98"/>
    </location>
</feature>
<accession>A0AAV2NCZ8</accession>
<evidence type="ECO:0000256" key="2">
    <source>
        <dbReference type="ARBA" id="ARBA00022475"/>
    </source>
</evidence>
<evidence type="ECO:0000256" key="8">
    <source>
        <dbReference type="ARBA" id="ARBA00023170"/>
    </source>
</evidence>
<keyword evidence="4 10" id="KW-0812">Transmembrane</keyword>
<evidence type="ECO:0000256" key="6">
    <source>
        <dbReference type="ARBA" id="ARBA00022989"/>
    </source>
</evidence>
<dbReference type="GO" id="GO:0005886">
    <property type="term" value="C:plasma membrane"/>
    <property type="evidence" value="ECO:0007669"/>
    <property type="project" value="UniProtKB-SubCell"/>
</dbReference>
<evidence type="ECO:0000256" key="4">
    <source>
        <dbReference type="ARBA" id="ARBA00022692"/>
    </source>
</evidence>
<dbReference type="GO" id="GO:0007165">
    <property type="term" value="P:signal transduction"/>
    <property type="evidence" value="ECO:0007669"/>
    <property type="project" value="UniProtKB-KW"/>
</dbReference>
<keyword evidence="12" id="KW-1185">Reference proteome</keyword>
<keyword evidence="7 10" id="KW-0472">Membrane</keyword>
<evidence type="ECO:0000256" key="7">
    <source>
        <dbReference type="ARBA" id="ARBA00023136"/>
    </source>
</evidence>
<keyword evidence="5 10" id="KW-0552">Olfaction</keyword>
<name>A0AAV2NCZ8_9HYME</name>
<dbReference type="GO" id="GO:0005549">
    <property type="term" value="F:odorant binding"/>
    <property type="evidence" value="ECO:0007669"/>
    <property type="project" value="InterPro"/>
</dbReference>